<feature type="transmembrane region" description="Helical" evidence="7">
    <location>
        <begin position="28"/>
        <end position="46"/>
    </location>
</feature>
<keyword evidence="4" id="KW-0571">Peptide transport</keyword>
<comment type="similarity">
    <text evidence="2">Belongs to the major facilitator superfamily. Proton-dependent oligopeptide transporter (POT/PTR) (TC 2.A.17) family.</text>
</comment>
<dbReference type="InterPro" id="IPR018456">
    <property type="entry name" value="PTR2_symporter_CS"/>
</dbReference>
<feature type="transmembrane region" description="Helical" evidence="7">
    <location>
        <begin position="319"/>
        <end position="340"/>
    </location>
</feature>
<feature type="transmembrane region" description="Helical" evidence="7">
    <location>
        <begin position="87"/>
        <end position="107"/>
    </location>
</feature>
<keyword evidence="4" id="KW-0813">Transport</keyword>
<keyword evidence="6 7" id="KW-0472">Membrane</keyword>
<feature type="transmembrane region" description="Helical" evidence="7">
    <location>
        <begin position="159"/>
        <end position="180"/>
    </location>
</feature>
<feature type="transmembrane region" description="Helical" evidence="7">
    <location>
        <begin position="55"/>
        <end position="75"/>
    </location>
</feature>
<keyword evidence="9" id="KW-1185">Reference proteome</keyword>
<feature type="transmembrane region" description="Helical" evidence="7">
    <location>
        <begin position="241"/>
        <end position="259"/>
    </location>
</feature>
<dbReference type="GO" id="GO:0006857">
    <property type="term" value="P:oligopeptide transport"/>
    <property type="evidence" value="ECO:0007669"/>
    <property type="project" value="InterPro"/>
</dbReference>
<dbReference type="InterPro" id="IPR036259">
    <property type="entry name" value="MFS_trans_sf"/>
</dbReference>
<feature type="transmembrane region" description="Helical" evidence="7">
    <location>
        <begin position="596"/>
        <end position="616"/>
    </location>
</feature>
<evidence type="ECO:0000256" key="1">
    <source>
        <dbReference type="ARBA" id="ARBA00004141"/>
    </source>
</evidence>
<evidence type="ECO:0008006" key="10">
    <source>
        <dbReference type="Google" id="ProtNLM"/>
    </source>
</evidence>
<organism evidence="8 9">
    <name type="scientific">Leptosia nina</name>
    <dbReference type="NCBI Taxonomy" id="320188"/>
    <lineage>
        <taxon>Eukaryota</taxon>
        <taxon>Metazoa</taxon>
        <taxon>Ecdysozoa</taxon>
        <taxon>Arthropoda</taxon>
        <taxon>Hexapoda</taxon>
        <taxon>Insecta</taxon>
        <taxon>Pterygota</taxon>
        <taxon>Neoptera</taxon>
        <taxon>Endopterygota</taxon>
        <taxon>Lepidoptera</taxon>
        <taxon>Glossata</taxon>
        <taxon>Ditrysia</taxon>
        <taxon>Papilionoidea</taxon>
        <taxon>Pieridae</taxon>
        <taxon>Pierinae</taxon>
        <taxon>Leptosia</taxon>
    </lineage>
</organism>
<evidence type="ECO:0000313" key="8">
    <source>
        <dbReference type="EMBL" id="CAK1554155.1"/>
    </source>
</evidence>
<evidence type="ECO:0000256" key="4">
    <source>
        <dbReference type="ARBA" id="ARBA00022856"/>
    </source>
</evidence>
<dbReference type="Pfam" id="PF00854">
    <property type="entry name" value="PTR2"/>
    <property type="match status" value="2"/>
</dbReference>
<dbReference type="SUPFAM" id="SSF103473">
    <property type="entry name" value="MFS general substrate transporter"/>
    <property type="match status" value="1"/>
</dbReference>
<dbReference type="GO" id="GO:0022857">
    <property type="term" value="F:transmembrane transporter activity"/>
    <property type="evidence" value="ECO:0007669"/>
    <property type="project" value="InterPro"/>
</dbReference>
<keyword evidence="5 7" id="KW-1133">Transmembrane helix</keyword>
<feature type="transmembrane region" description="Helical" evidence="7">
    <location>
        <begin position="628"/>
        <end position="645"/>
    </location>
</feature>
<accession>A0AAV1K0G1</accession>
<evidence type="ECO:0000256" key="5">
    <source>
        <dbReference type="ARBA" id="ARBA00022989"/>
    </source>
</evidence>
<sequence>MIYESLAILSLYLRNVLCLHENAATVVYHIFIMMCYTMPLMGAILADNFIGRYKVILYFSIIYLIGTVLTCLSAIPPLMLPPTATSMIGLVLIATGTGGIKPCVAAFGGDQFRLPEENQRLQRFFSTFYCTVNLGGFMGTIVTPMLRRSVMCFGDDTCYALGFGFPSLLVLISIVTFVTGKPWYRIKKPRDAITFKFISCAWYALKKRLQHNRNEDGPPREHWLDYSLPKFGDKLVEDMKIVCSILYLYIPVPIFWSLFDQQGSRWTFQASRLRSELFGVTLMPDQLQVMNPAMVLLMIPVCPGGAWPILPELPPLHKMFLGGILAALAFVCAGILQIGIERSTLQIPGHEQTGLVLLNTLACPIELGLRGEGIALVEEQGTALMTPLDHRTFFITASSPIDCAGRIMKQHIVNTRLNTAREMFMPIIIGQNSDDEISLYYMDPNPFMKSLTGKPKLKVVYIGDSGPNKNVSITVETDKQLSDIYYVSNTPIDHVGESAYMCLQPGKFRWRANSAGGEVSGSGEGFLKTGGVYVLCLRERLGRLDAAVLHSPNPPNELHLVWIIPQYLFISVAEIMFAVSGLEFSFTQAPKSMKTITIAAWYVSVAIGNLIVILVAQIKIFDSRAHEFFAYAAVLTVAMVLFLKMSRGYCTRTMEGDGSSTESHPLLHHHSRVISVHSLSTRTRTYYDDESSDESCLGFMEKTRTKKWPTHAFVNLGTPSTSDVKATTLAK</sequence>
<reference evidence="8 9" key="1">
    <citation type="submission" date="2023-11" db="EMBL/GenBank/DDBJ databases">
        <authorList>
            <person name="Okamura Y."/>
        </authorList>
    </citation>
    <scope>NUCLEOTIDE SEQUENCE [LARGE SCALE GENOMIC DNA]</scope>
</reference>
<keyword evidence="4" id="KW-0653">Protein transport</keyword>
<feature type="transmembrane region" description="Helical" evidence="7">
    <location>
        <begin position="560"/>
        <end position="584"/>
    </location>
</feature>
<evidence type="ECO:0000313" key="9">
    <source>
        <dbReference type="Proteomes" id="UP001497472"/>
    </source>
</evidence>
<feature type="transmembrane region" description="Helical" evidence="7">
    <location>
        <begin position="128"/>
        <end position="147"/>
    </location>
</feature>
<dbReference type="Proteomes" id="UP001497472">
    <property type="component" value="Unassembled WGS sequence"/>
</dbReference>
<dbReference type="GO" id="GO:0016020">
    <property type="term" value="C:membrane"/>
    <property type="evidence" value="ECO:0007669"/>
    <property type="project" value="UniProtKB-SubCell"/>
</dbReference>
<dbReference type="Gene3D" id="1.20.1250.20">
    <property type="entry name" value="MFS general substrate transporter like domains"/>
    <property type="match status" value="2"/>
</dbReference>
<proteinExistence type="inferred from homology"/>
<evidence type="ECO:0000256" key="6">
    <source>
        <dbReference type="ARBA" id="ARBA00023136"/>
    </source>
</evidence>
<name>A0AAV1K0G1_9NEOP</name>
<comment type="subcellular location">
    <subcellularLocation>
        <location evidence="1">Membrane</location>
        <topology evidence="1">Multi-pass membrane protein</topology>
    </subcellularLocation>
</comment>
<feature type="transmembrane region" description="Helical" evidence="7">
    <location>
        <begin position="289"/>
        <end position="307"/>
    </location>
</feature>
<dbReference type="PROSITE" id="PS01022">
    <property type="entry name" value="PTR2_1"/>
    <property type="match status" value="1"/>
</dbReference>
<gene>
    <name evidence="8" type="ORF">LNINA_LOCUS13087</name>
</gene>
<evidence type="ECO:0000256" key="2">
    <source>
        <dbReference type="ARBA" id="ARBA00005982"/>
    </source>
</evidence>
<protein>
    <recommendedName>
        <fullName evidence="10">Peptide transporter</fullName>
    </recommendedName>
</protein>
<dbReference type="InterPro" id="IPR000109">
    <property type="entry name" value="POT_fam"/>
</dbReference>
<keyword evidence="3 7" id="KW-0812">Transmembrane</keyword>
<dbReference type="PANTHER" id="PTHR11654">
    <property type="entry name" value="OLIGOPEPTIDE TRANSPORTER-RELATED"/>
    <property type="match status" value="1"/>
</dbReference>
<comment type="caution">
    <text evidence="8">The sequence shown here is derived from an EMBL/GenBank/DDBJ whole genome shotgun (WGS) entry which is preliminary data.</text>
</comment>
<dbReference type="EMBL" id="CAVLEF010000265">
    <property type="protein sequence ID" value="CAK1554155.1"/>
    <property type="molecule type" value="Genomic_DNA"/>
</dbReference>
<evidence type="ECO:0000256" key="7">
    <source>
        <dbReference type="SAM" id="Phobius"/>
    </source>
</evidence>
<evidence type="ECO:0000256" key="3">
    <source>
        <dbReference type="ARBA" id="ARBA00022692"/>
    </source>
</evidence>
<dbReference type="AlphaFoldDB" id="A0AAV1K0G1"/>